<dbReference type="GO" id="GO:0005789">
    <property type="term" value="C:endoplasmic reticulum membrane"/>
    <property type="evidence" value="ECO:0007669"/>
    <property type="project" value="UniProtKB-SubCell"/>
</dbReference>
<keyword evidence="8" id="KW-0256">Endoplasmic reticulum</keyword>
<dbReference type="PANTHER" id="PTHR24292">
    <property type="entry name" value="CYTOCHROME P450"/>
    <property type="match status" value="1"/>
</dbReference>
<dbReference type="EC" id="1.14.14.1" evidence="5"/>
<evidence type="ECO:0000256" key="15">
    <source>
        <dbReference type="PIRSR" id="PIRSR602401-1"/>
    </source>
</evidence>
<evidence type="ECO:0000313" key="17">
    <source>
        <dbReference type="EMBL" id="GBP31626.1"/>
    </source>
</evidence>
<evidence type="ECO:0000256" key="7">
    <source>
        <dbReference type="ARBA" id="ARBA00022723"/>
    </source>
</evidence>
<evidence type="ECO:0000256" key="10">
    <source>
        <dbReference type="ARBA" id="ARBA00023002"/>
    </source>
</evidence>
<evidence type="ECO:0000256" key="4">
    <source>
        <dbReference type="ARBA" id="ARBA00010617"/>
    </source>
</evidence>
<dbReference type="FunFam" id="1.10.630.10:FF:000182">
    <property type="entry name" value="Cytochrome P450 3A4"/>
    <property type="match status" value="1"/>
</dbReference>
<dbReference type="InterPro" id="IPR050476">
    <property type="entry name" value="Insect_CytP450_Detox"/>
</dbReference>
<dbReference type="Pfam" id="PF00067">
    <property type="entry name" value="p450"/>
    <property type="match status" value="1"/>
</dbReference>
<dbReference type="GO" id="GO:0005506">
    <property type="term" value="F:iron ion binding"/>
    <property type="evidence" value="ECO:0007669"/>
    <property type="project" value="InterPro"/>
</dbReference>
<comment type="caution">
    <text evidence="17">The sequence shown here is derived from an EMBL/GenBank/DDBJ whole genome shotgun (WGS) entry which is preliminary data.</text>
</comment>
<dbReference type="GO" id="GO:0020037">
    <property type="term" value="F:heme binding"/>
    <property type="evidence" value="ECO:0007669"/>
    <property type="project" value="InterPro"/>
</dbReference>
<evidence type="ECO:0000256" key="9">
    <source>
        <dbReference type="ARBA" id="ARBA00022848"/>
    </source>
</evidence>
<keyword evidence="18" id="KW-1185">Reference proteome</keyword>
<dbReference type="InterPro" id="IPR002401">
    <property type="entry name" value="Cyt_P450_E_grp-I"/>
</dbReference>
<dbReference type="GO" id="GO:0016712">
    <property type="term" value="F:oxidoreductase activity, acting on paired donors, with incorporation or reduction of molecular oxygen, reduced flavin or flavoprotein as one donor, and incorporation of one atom of oxygen"/>
    <property type="evidence" value="ECO:0007669"/>
    <property type="project" value="UniProtKB-EC"/>
</dbReference>
<proteinExistence type="inferred from homology"/>
<dbReference type="SUPFAM" id="SSF48264">
    <property type="entry name" value="Cytochrome P450"/>
    <property type="match status" value="1"/>
</dbReference>
<dbReference type="PROSITE" id="PS00086">
    <property type="entry name" value="CYTOCHROME_P450"/>
    <property type="match status" value="1"/>
</dbReference>
<evidence type="ECO:0000313" key="18">
    <source>
        <dbReference type="Proteomes" id="UP000299102"/>
    </source>
</evidence>
<evidence type="ECO:0000256" key="13">
    <source>
        <dbReference type="ARBA" id="ARBA00023136"/>
    </source>
</evidence>
<evidence type="ECO:0000256" key="16">
    <source>
        <dbReference type="RuleBase" id="RU000461"/>
    </source>
</evidence>
<protein>
    <recommendedName>
        <fullName evidence="5">unspecific monooxygenase</fullName>
        <ecNumber evidence="5">1.14.14.1</ecNumber>
    </recommendedName>
</protein>
<evidence type="ECO:0000256" key="2">
    <source>
        <dbReference type="ARBA" id="ARBA00004174"/>
    </source>
</evidence>
<dbReference type="OrthoDB" id="2789670at2759"/>
<dbReference type="Gene3D" id="1.10.630.10">
    <property type="entry name" value="Cytochrome P450"/>
    <property type="match status" value="1"/>
</dbReference>
<dbReference type="AlphaFoldDB" id="A0A4C1V042"/>
<dbReference type="Proteomes" id="UP000299102">
    <property type="component" value="Unassembled WGS sequence"/>
</dbReference>
<keyword evidence="12 16" id="KW-0503">Monooxygenase</keyword>
<gene>
    <name evidence="17" type="primary">CYP6J1</name>
    <name evidence="17" type="ORF">EVAR_84072_1</name>
</gene>
<keyword evidence="10 16" id="KW-0560">Oxidoreductase</keyword>
<dbReference type="InterPro" id="IPR017972">
    <property type="entry name" value="Cyt_P450_CS"/>
</dbReference>
<reference evidence="17 18" key="1">
    <citation type="journal article" date="2019" name="Commun. Biol.">
        <title>The bagworm genome reveals a unique fibroin gene that provides high tensile strength.</title>
        <authorList>
            <person name="Kono N."/>
            <person name="Nakamura H."/>
            <person name="Ohtoshi R."/>
            <person name="Tomita M."/>
            <person name="Numata K."/>
            <person name="Arakawa K."/>
        </authorList>
    </citation>
    <scope>NUCLEOTIDE SEQUENCE [LARGE SCALE GENOMIC DNA]</scope>
</reference>
<comment type="catalytic activity">
    <reaction evidence="14">
        <text>an organic molecule + reduced [NADPH--hemoprotein reductase] + O2 = an alcohol + oxidized [NADPH--hemoprotein reductase] + H2O + H(+)</text>
        <dbReference type="Rhea" id="RHEA:17149"/>
        <dbReference type="Rhea" id="RHEA-COMP:11964"/>
        <dbReference type="Rhea" id="RHEA-COMP:11965"/>
        <dbReference type="ChEBI" id="CHEBI:15377"/>
        <dbReference type="ChEBI" id="CHEBI:15378"/>
        <dbReference type="ChEBI" id="CHEBI:15379"/>
        <dbReference type="ChEBI" id="CHEBI:30879"/>
        <dbReference type="ChEBI" id="CHEBI:57618"/>
        <dbReference type="ChEBI" id="CHEBI:58210"/>
        <dbReference type="ChEBI" id="CHEBI:142491"/>
        <dbReference type="EC" id="1.14.14.1"/>
    </reaction>
</comment>
<evidence type="ECO:0000256" key="8">
    <source>
        <dbReference type="ARBA" id="ARBA00022824"/>
    </source>
</evidence>
<organism evidence="17 18">
    <name type="scientific">Eumeta variegata</name>
    <name type="common">Bagworm moth</name>
    <name type="synonym">Eumeta japonica</name>
    <dbReference type="NCBI Taxonomy" id="151549"/>
    <lineage>
        <taxon>Eukaryota</taxon>
        <taxon>Metazoa</taxon>
        <taxon>Ecdysozoa</taxon>
        <taxon>Arthropoda</taxon>
        <taxon>Hexapoda</taxon>
        <taxon>Insecta</taxon>
        <taxon>Pterygota</taxon>
        <taxon>Neoptera</taxon>
        <taxon>Endopterygota</taxon>
        <taxon>Lepidoptera</taxon>
        <taxon>Glossata</taxon>
        <taxon>Ditrysia</taxon>
        <taxon>Tineoidea</taxon>
        <taxon>Psychidae</taxon>
        <taxon>Oiketicinae</taxon>
        <taxon>Eumeta</taxon>
    </lineage>
</organism>
<name>A0A4C1V042_EUMVA</name>
<feature type="binding site" description="axial binding residue" evidence="15">
    <location>
        <position position="394"/>
    </location>
    <ligand>
        <name>heme</name>
        <dbReference type="ChEBI" id="CHEBI:30413"/>
    </ligand>
    <ligandPart>
        <name>Fe</name>
        <dbReference type="ChEBI" id="CHEBI:18248"/>
    </ligandPart>
</feature>
<dbReference type="PRINTS" id="PR00463">
    <property type="entry name" value="EP450I"/>
</dbReference>
<dbReference type="PRINTS" id="PR00385">
    <property type="entry name" value="P450"/>
</dbReference>
<dbReference type="CDD" id="cd11056">
    <property type="entry name" value="CYP6-like"/>
    <property type="match status" value="1"/>
</dbReference>
<evidence type="ECO:0000256" key="12">
    <source>
        <dbReference type="ARBA" id="ARBA00023033"/>
    </source>
</evidence>
<dbReference type="PANTHER" id="PTHR24292:SF54">
    <property type="entry name" value="CYP9F3-RELATED"/>
    <property type="match status" value="1"/>
</dbReference>
<keyword evidence="9" id="KW-0492">Microsome</keyword>
<keyword evidence="13" id="KW-0472">Membrane</keyword>
<evidence type="ECO:0000256" key="5">
    <source>
        <dbReference type="ARBA" id="ARBA00012109"/>
    </source>
</evidence>
<evidence type="ECO:0000256" key="3">
    <source>
        <dbReference type="ARBA" id="ARBA00004406"/>
    </source>
</evidence>
<evidence type="ECO:0000256" key="1">
    <source>
        <dbReference type="ARBA" id="ARBA00001971"/>
    </source>
</evidence>
<evidence type="ECO:0000256" key="11">
    <source>
        <dbReference type="ARBA" id="ARBA00023004"/>
    </source>
</evidence>
<comment type="subcellular location">
    <subcellularLocation>
        <location evidence="3">Endoplasmic reticulum membrane</location>
        <topology evidence="3">Peripheral membrane protein</topology>
    </subcellularLocation>
    <subcellularLocation>
        <location evidence="2">Microsome membrane</location>
        <topology evidence="2">Peripheral membrane protein</topology>
    </subcellularLocation>
</comment>
<evidence type="ECO:0000256" key="6">
    <source>
        <dbReference type="ARBA" id="ARBA00022617"/>
    </source>
</evidence>
<accession>A0A4C1V042</accession>
<keyword evidence="6 15" id="KW-0349">Heme</keyword>
<dbReference type="STRING" id="151549.A0A4C1V042"/>
<sequence length="451" mass="51944">MAKVKSITAVPVEVGGVRQYGAEPYVGIFLSTSPGLVIRDYDLVKKILYKDTEYFASRIMAFDEHSEPVAFHSLFALSSERWKLARSGLTRGFTSAKLKKYVEDMLHVAKMLQSRLSEESRRESIAEDLSWAFTVDTLNKILFGVQGTAMQNPKDDLLNLTKELYRTDLWRTISKFLLFSAPQIYSLLHMKAFPPKMMDKIREATLAMVKTKGMDATNFIGLLRELRERDLCSEEERPFRFDGDQLAAQVFAFVLAGTDTLSAAMTYALYELAKNQDYQEILRNEVQNILPRGIDDINYDKLKSMKYLNMIIMETLRLHPSFPFVDRKCTKDYVLPGTDCKIEKGVIVFIPMWGLHKDPKYWERPEEFYPEHFSDIKAAATKPYLPFSEGPRTCIGMRLVLLEMGVFLTSLVSNWRWRLPQDAPEPQCDPLTYTNIPKQPTKIIFKALKKE</sequence>
<dbReference type="InterPro" id="IPR001128">
    <property type="entry name" value="Cyt_P450"/>
</dbReference>
<dbReference type="InterPro" id="IPR036396">
    <property type="entry name" value="Cyt_P450_sf"/>
</dbReference>
<keyword evidence="11 15" id="KW-0408">Iron</keyword>
<evidence type="ECO:0000256" key="14">
    <source>
        <dbReference type="ARBA" id="ARBA00047827"/>
    </source>
</evidence>
<dbReference type="EMBL" id="BGZK01000249">
    <property type="protein sequence ID" value="GBP31626.1"/>
    <property type="molecule type" value="Genomic_DNA"/>
</dbReference>
<comment type="cofactor">
    <cofactor evidence="1 15">
        <name>heme</name>
        <dbReference type="ChEBI" id="CHEBI:30413"/>
    </cofactor>
</comment>
<comment type="similarity">
    <text evidence="4 16">Belongs to the cytochrome P450 family.</text>
</comment>
<keyword evidence="7 15" id="KW-0479">Metal-binding</keyword>